<dbReference type="KEGG" id="abc:ACICU_01352"/>
<evidence type="ECO:0000313" key="1">
    <source>
        <dbReference type="EMBL" id="ACC56664.1"/>
    </source>
</evidence>
<protein>
    <submittedName>
        <fullName evidence="1">Uncharacterized protein</fullName>
    </submittedName>
</protein>
<accession>A0A7U3XZD9</accession>
<name>A0A7U3XZD9_ACIBC</name>
<evidence type="ECO:0000313" key="2">
    <source>
        <dbReference type="Proteomes" id="UP000008839"/>
    </source>
</evidence>
<dbReference type="Proteomes" id="UP000008839">
    <property type="component" value="Chromosome"/>
</dbReference>
<organism evidence="1 2">
    <name type="scientific">Acinetobacter baumannii (strain ACICU)</name>
    <dbReference type="NCBI Taxonomy" id="405416"/>
    <lineage>
        <taxon>Bacteria</taxon>
        <taxon>Pseudomonadati</taxon>
        <taxon>Pseudomonadota</taxon>
        <taxon>Gammaproteobacteria</taxon>
        <taxon>Moraxellales</taxon>
        <taxon>Moraxellaceae</taxon>
        <taxon>Acinetobacter</taxon>
        <taxon>Acinetobacter calcoaceticus/baumannii complex</taxon>
    </lineage>
</organism>
<sequence length="53" mass="5782">MGGLLLSGGCKLEIGSPINIDGKSCLNKIQQYLATPLFQMISIISLKLNRYLN</sequence>
<dbReference type="AlphaFoldDB" id="A0A7U3XZD9"/>
<gene>
    <name evidence="1" type="ordered locus">ACICU_01352</name>
</gene>
<proteinExistence type="predicted"/>
<reference evidence="1 2" key="1">
    <citation type="journal article" date="2008" name="Antimicrob. Agents Chemother.">
        <title>Whole-genome pyrosequencing of an epidemic multidrug-resistant Acinetobacter baumannii strain belonging to the European clone II group.</title>
        <authorList>
            <person name="Iacono M."/>
            <person name="Villa L."/>
            <person name="Fortini D."/>
            <person name="Bordoni R."/>
            <person name="Imperi F."/>
            <person name="Bonnal R.J."/>
            <person name="Sicheritz-Ponten T."/>
            <person name="De Bellis G."/>
            <person name="Visca P."/>
            <person name="Cassone A."/>
            <person name="Carattoli A."/>
        </authorList>
    </citation>
    <scope>NUCLEOTIDE SEQUENCE [LARGE SCALE GENOMIC DNA]</scope>
    <source>
        <strain evidence="1 2">ACICU</strain>
    </source>
</reference>
<dbReference type="EMBL" id="CP000863">
    <property type="protein sequence ID" value="ACC56664.1"/>
    <property type="molecule type" value="Genomic_DNA"/>
</dbReference>